<dbReference type="OrthoDB" id="151193at2"/>
<reference evidence="2" key="1">
    <citation type="submission" date="2014-09" db="EMBL/GenBank/DDBJ databases">
        <title>Whole genome shotgun sequence of Streptomyces sp. NBRC 110027.</title>
        <authorList>
            <person name="Komaki H."/>
            <person name="Ichikawa N."/>
            <person name="Katano-Makiyama Y."/>
            <person name="Hosoyama A."/>
            <person name="Hashimoto M."/>
            <person name="Uohara A."/>
            <person name="Kitahashi Y."/>
            <person name="Ohji S."/>
            <person name="Kimura A."/>
            <person name="Yamazoe A."/>
            <person name="Igarashi Y."/>
            <person name="Fujita N."/>
        </authorList>
    </citation>
    <scope>NUCLEOTIDE SEQUENCE [LARGE SCALE GENOMIC DNA]</scope>
    <source>
        <strain evidence="2">NBRC 110027</strain>
    </source>
</reference>
<dbReference type="Proteomes" id="UP000048965">
    <property type="component" value="Unassembled WGS sequence"/>
</dbReference>
<gene>
    <name evidence="1" type="ORF">TPA0598_13_00560</name>
</gene>
<comment type="caution">
    <text evidence="1">The sequence shown here is derived from an EMBL/GenBank/DDBJ whole genome shotgun (WGS) entry which is preliminary data.</text>
</comment>
<dbReference type="AlphaFoldDB" id="A0A0P4RHY1"/>
<evidence type="ECO:0008006" key="3">
    <source>
        <dbReference type="Google" id="ProtNLM"/>
    </source>
</evidence>
<dbReference type="RefSeq" id="WP_042162272.1">
    <property type="nucleotide sequence ID" value="NZ_BBNO01000013.1"/>
</dbReference>
<dbReference type="Gene3D" id="3.20.20.80">
    <property type="entry name" value="Glycosidases"/>
    <property type="match status" value="1"/>
</dbReference>
<name>A0A0P4RHY1_9ACTN</name>
<dbReference type="EMBL" id="BBNO01000013">
    <property type="protein sequence ID" value="GAO12872.1"/>
    <property type="molecule type" value="Genomic_DNA"/>
</dbReference>
<evidence type="ECO:0000313" key="1">
    <source>
        <dbReference type="EMBL" id="GAO12872.1"/>
    </source>
</evidence>
<reference evidence="1 2" key="2">
    <citation type="journal article" date="2015" name="Stand. Genomic Sci.">
        <title>Draft genome sequence of marine-derived Streptomyces sp. TP-A0598, a producer of anti-MRSA antibiotic lydicamycins.</title>
        <authorList>
            <person name="Komaki H."/>
            <person name="Ichikawa N."/>
            <person name="Hosoyama A."/>
            <person name="Fujita N."/>
            <person name="Igarashi Y."/>
        </authorList>
    </citation>
    <scope>NUCLEOTIDE SEQUENCE [LARGE SCALE GENOMIC DNA]</scope>
    <source>
        <strain evidence="1 2">NBRC 110027</strain>
    </source>
</reference>
<accession>A0A0P4RHY1</accession>
<dbReference type="InterPro" id="IPR017853">
    <property type="entry name" value="GH"/>
</dbReference>
<protein>
    <recommendedName>
        <fullName evidence="3">Abortive infection protein</fullName>
    </recommendedName>
</protein>
<dbReference type="SUPFAM" id="SSF51445">
    <property type="entry name" value="(Trans)glycosidases"/>
    <property type="match status" value="1"/>
</dbReference>
<keyword evidence="2" id="KW-1185">Reference proteome</keyword>
<proteinExistence type="predicted"/>
<sequence length="341" mass="37844">MRAKGISYDTGFVRGGTISRERFDPDVVRRELRIIRDDLNCTAVRVIGGDPERLERAAAYAADLGLEVWFSPYALELTSKEMLELFADCAERAERLRQRGAEVVFVVGAELSLMNKGFLPGDTQEDRLQLLLDQRDGLHERVGEISARVNDFLAEATSLAREHFGGKITYASIPLERIDWTPFDFVSVDLYRSAEVADQFSEGVRTLVAQGKPVAITEFGTAAYRGAGDLGGRCMEIAEYDKGTGAPIRLNGEFTRDEAGQATYLRELVEIFDTNGVDSAFAFLFALDNFPHRPDGDPRDDLDLASPGIVKVLDNHQGDTYPDMPWEPKTAFTALADSYRA</sequence>
<organism evidence="1 2">
    <name type="scientific">Streptomyces lydicamycinicus</name>
    <dbReference type="NCBI Taxonomy" id="1546107"/>
    <lineage>
        <taxon>Bacteria</taxon>
        <taxon>Bacillati</taxon>
        <taxon>Actinomycetota</taxon>
        <taxon>Actinomycetes</taxon>
        <taxon>Kitasatosporales</taxon>
        <taxon>Streptomycetaceae</taxon>
        <taxon>Streptomyces</taxon>
    </lineage>
</organism>
<evidence type="ECO:0000313" key="2">
    <source>
        <dbReference type="Proteomes" id="UP000048965"/>
    </source>
</evidence>